<evidence type="ECO:0000256" key="4">
    <source>
        <dbReference type="ARBA" id="ARBA00022927"/>
    </source>
</evidence>
<evidence type="ECO:0000256" key="8">
    <source>
        <dbReference type="ARBA" id="ARBA00067801"/>
    </source>
</evidence>
<dbReference type="PROSITE" id="PS51420">
    <property type="entry name" value="RHO"/>
    <property type="match status" value="1"/>
</dbReference>
<dbReference type="Proteomes" id="UP000785679">
    <property type="component" value="Unassembled WGS sequence"/>
</dbReference>
<dbReference type="AlphaFoldDB" id="A0A8J8NJB7"/>
<dbReference type="InterPro" id="IPR005225">
    <property type="entry name" value="Small_GTP-bd"/>
</dbReference>
<dbReference type="PROSITE" id="PS51419">
    <property type="entry name" value="RAB"/>
    <property type="match status" value="1"/>
</dbReference>
<dbReference type="NCBIfam" id="TIGR00231">
    <property type="entry name" value="small_GTP"/>
    <property type="match status" value="1"/>
</dbReference>
<dbReference type="GO" id="GO:0005764">
    <property type="term" value="C:lysosome"/>
    <property type="evidence" value="ECO:0007669"/>
    <property type="project" value="UniProtKB-ARBA"/>
</dbReference>
<dbReference type="SMART" id="SM00174">
    <property type="entry name" value="RHO"/>
    <property type="match status" value="1"/>
</dbReference>
<keyword evidence="4" id="KW-0653">Protein transport</keyword>
<reference evidence="10" key="1">
    <citation type="submission" date="2019-06" db="EMBL/GenBank/DDBJ databases">
        <authorList>
            <person name="Zheng W."/>
        </authorList>
    </citation>
    <scope>NUCLEOTIDE SEQUENCE</scope>
    <source>
        <strain evidence="10">QDHG01</strain>
    </source>
</reference>
<dbReference type="GO" id="GO:0005770">
    <property type="term" value="C:late endosome"/>
    <property type="evidence" value="ECO:0007669"/>
    <property type="project" value="UniProtKB-ARBA"/>
</dbReference>
<dbReference type="OrthoDB" id="1436450at2759"/>
<gene>
    <name evidence="10" type="ORF">FGO68_gene15771</name>
</gene>
<name>A0A8J8NJB7_HALGN</name>
<keyword evidence="5" id="KW-0342">GTP-binding</keyword>
<evidence type="ECO:0000313" key="11">
    <source>
        <dbReference type="Proteomes" id="UP000785679"/>
    </source>
</evidence>
<dbReference type="PANTHER" id="PTHR47981">
    <property type="entry name" value="RAB FAMILY"/>
    <property type="match status" value="1"/>
</dbReference>
<sequence length="254" mass="28147">MESKPSTHITPTPGLKKSFAKVVVIGDSGVGKTSLIQVFENNKFNQTFKPTIGADFSNKELIVEDKLVTLQIWDTAGQERFQSLGSAFYRGADCCVLVYDITNPLSFANLNNWKATFLTKSDPKDPQTMPFLILGNKADEEGARKVSAEETQRYISQQDGTFIFFETSAKENKNIEDAFRELVKKVTFRQEKLNNKILQDNQNAEGAKSAGQAVAGNTSRRMTRSTKTNVVLDDKTVKAAQEAASQKRGCCKAQ</sequence>
<dbReference type="PROSITE" id="PS51417">
    <property type="entry name" value="ARF"/>
    <property type="match status" value="1"/>
</dbReference>
<evidence type="ECO:0000256" key="6">
    <source>
        <dbReference type="ARBA" id="ARBA00023288"/>
    </source>
</evidence>
<dbReference type="InterPro" id="IPR001806">
    <property type="entry name" value="Small_GTPase"/>
</dbReference>
<keyword evidence="7" id="KW-0636">Prenylation</keyword>
<dbReference type="SMART" id="SM00173">
    <property type="entry name" value="RAS"/>
    <property type="match status" value="1"/>
</dbReference>
<keyword evidence="11" id="KW-1185">Reference proteome</keyword>
<evidence type="ECO:0000256" key="1">
    <source>
        <dbReference type="ARBA" id="ARBA00006270"/>
    </source>
</evidence>
<evidence type="ECO:0000256" key="2">
    <source>
        <dbReference type="ARBA" id="ARBA00022448"/>
    </source>
</evidence>
<dbReference type="GO" id="GO:0015031">
    <property type="term" value="P:protein transport"/>
    <property type="evidence" value="ECO:0007669"/>
    <property type="project" value="UniProtKB-KW"/>
</dbReference>
<organism evidence="10 11">
    <name type="scientific">Halteria grandinella</name>
    <dbReference type="NCBI Taxonomy" id="5974"/>
    <lineage>
        <taxon>Eukaryota</taxon>
        <taxon>Sar</taxon>
        <taxon>Alveolata</taxon>
        <taxon>Ciliophora</taxon>
        <taxon>Intramacronucleata</taxon>
        <taxon>Spirotrichea</taxon>
        <taxon>Stichotrichia</taxon>
        <taxon>Sporadotrichida</taxon>
        <taxon>Halteriidae</taxon>
        <taxon>Halteria</taxon>
    </lineage>
</organism>
<feature type="compositionally biased region" description="Polar residues" evidence="9">
    <location>
        <begin position="215"/>
        <end position="229"/>
    </location>
</feature>
<accession>A0A8J8NJB7</accession>
<dbReference type="GO" id="GO:0002682">
    <property type="term" value="P:regulation of immune system process"/>
    <property type="evidence" value="ECO:0007669"/>
    <property type="project" value="UniProtKB-ARBA"/>
</dbReference>
<dbReference type="Pfam" id="PF00071">
    <property type="entry name" value="Ras"/>
    <property type="match status" value="1"/>
</dbReference>
<evidence type="ECO:0000313" key="10">
    <source>
        <dbReference type="EMBL" id="TNV76137.1"/>
    </source>
</evidence>
<feature type="region of interest" description="Disordered" evidence="9">
    <location>
        <begin position="200"/>
        <end position="230"/>
    </location>
</feature>
<dbReference type="PRINTS" id="PR00449">
    <property type="entry name" value="RASTRNSFRMNG"/>
</dbReference>
<comment type="similarity">
    <text evidence="1">Belongs to the small GTPase superfamily. Rab family.</text>
</comment>
<dbReference type="GO" id="GO:0005525">
    <property type="term" value="F:GTP binding"/>
    <property type="evidence" value="ECO:0007669"/>
    <property type="project" value="UniProtKB-KW"/>
</dbReference>
<evidence type="ECO:0000256" key="7">
    <source>
        <dbReference type="ARBA" id="ARBA00023289"/>
    </source>
</evidence>
<comment type="caution">
    <text evidence="10">The sequence shown here is derived from an EMBL/GenBank/DDBJ whole genome shotgun (WGS) entry which is preliminary data.</text>
</comment>
<dbReference type="GO" id="GO:0030139">
    <property type="term" value="C:endocytic vesicle"/>
    <property type="evidence" value="ECO:0007669"/>
    <property type="project" value="UniProtKB-ARBA"/>
</dbReference>
<dbReference type="InterPro" id="IPR027417">
    <property type="entry name" value="P-loop_NTPase"/>
</dbReference>
<dbReference type="Gene3D" id="3.40.50.300">
    <property type="entry name" value="P-loop containing nucleotide triphosphate hydrolases"/>
    <property type="match status" value="1"/>
</dbReference>
<evidence type="ECO:0000256" key="5">
    <source>
        <dbReference type="ARBA" id="ARBA00023134"/>
    </source>
</evidence>
<protein>
    <recommendedName>
        <fullName evidence="8">Ras-related protein Rab-7b</fullName>
    </recommendedName>
</protein>
<dbReference type="PROSITE" id="PS51421">
    <property type="entry name" value="RAS"/>
    <property type="match status" value="1"/>
</dbReference>
<proteinExistence type="inferred from homology"/>
<keyword evidence="6" id="KW-0449">Lipoprotein</keyword>
<keyword evidence="3" id="KW-0547">Nucleotide-binding</keyword>
<dbReference type="GO" id="GO:0003924">
    <property type="term" value="F:GTPase activity"/>
    <property type="evidence" value="ECO:0007669"/>
    <property type="project" value="InterPro"/>
</dbReference>
<dbReference type="EMBL" id="RRYP01014118">
    <property type="protein sequence ID" value="TNV76137.1"/>
    <property type="molecule type" value="Genomic_DNA"/>
</dbReference>
<evidence type="ECO:0000256" key="3">
    <source>
        <dbReference type="ARBA" id="ARBA00022741"/>
    </source>
</evidence>
<evidence type="ECO:0000256" key="9">
    <source>
        <dbReference type="SAM" id="MobiDB-lite"/>
    </source>
</evidence>
<dbReference type="SMART" id="SM00176">
    <property type="entry name" value="RAN"/>
    <property type="match status" value="1"/>
</dbReference>
<keyword evidence="2" id="KW-0813">Transport</keyword>
<dbReference type="SMART" id="SM00175">
    <property type="entry name" value="RAB"/>
    <property type="match status" value="1"/>
</dbReference>
<dbReference type="FunFam" id="3.40.50.300:FF:000751">
    <property type="entry name" value="Rab family GTPase, putative"/>
    <property type="match status" value="1"/>
</dbReference>
<dbReference type="PANTHER" id="PTHR47981:SF20">
    <property type="entry name" value="RAS-RELATED PROTEIN RAB-7A"/>
    <property type="match status" value="1"/>
</dbReference>
<dbReference type="SUPFAM" id="SSF52540">
    <property type="entry name" value="P-loop containing nucleoside triphosphate hydrolases"/>
    <property type="match status" value="1"/>
</dbReference>